<dbReference type="InterPro" id="IPR050250">
    <property type="entry name" value="Macrolide_Exporter_MacB"/>
</dbReference>
<feature type="domain" description="MacB-like periplasmic core" evidence="9">
    <location>
        <begin position="432"/>
        <end position="636"/>
    </location>
</feature>
<keyword evidence="3 7" id="KW-0812">Transmembrane</keyword>
<feature type="transmembrane region" description="Helical" evidence="7">
    <location>
        <begin position="334"/>
        <end position="355"/>
    </location>
</feature>
<dbReference type="InterPro" id="IPR025857">
    <property type="entry name" value="MacB_PCD"/>
</dbReference>
<evidence type="ECO:0000259" key="9">
    <source>
        <dbReference type="Pfam" id="PF12704"/>
    </source>
</evidence>
<evidence type="ECO:0000256" key="1">
    <source>
        <dbReference type="ARBA" id="ARBA00004651"/>
    </source>
</evidence>
<protein>
    <submittedName>
        <fullName evidence="10">ABC transporter permease</fullName>
    </submittedName>
</protein>
<dbReference type="InterPro" id="IPR003838">
    <property type="entry name" value="ABC3_permease_C"/>
</dbReference>
<gene>
    <name evidence="10" type="ORF">ESZ00_08475</name>
</gene>
<dbReference type="GO" id="GO:0005886">
    <property type="term" value="C:plasma membrane"/>
    <property type="evidence" value="ECO:0007669"/>
    <property type="project" value="UniProtKB-SubCell"/>
</dbReference>
<feature type="domain" description="ABC3 transporter permease C-terminal" evidence="8">
    <location>
        <begin position="694"/>
        <end position="807"/>
    </location>
</feature>
<keyword evidence="11" id="KW-1185">Reference proteome</keyword>
<feature type="domain" description="ABC3 transporter permease C-terminal" evidence="8">
    <location>
        <begin position="285"/>
        <end position="395"/>
    </location>
</feature>
<feature type="transmembrane region" description="Helical" evidence="7">
    <location>
        <begin position="375"/>
        <end position="396"/>
    </location>
</feature>
<evidence type="ECO:0000256" key="2">
    <source>
        <dbReference type="ARBA" id="ARBA00022475"/>
    </source>
</evidence>
<name>A0A4Q1SK90_9BACT</name>
<evidence type="ECO:0000313" key="10">
    <source>
        <dbReference type="EMBL" id="RXS97877.1"/>
    </source>
</evidence>
<keyword evidence="4 7" id="KW-1133">Transmembrane helix</keyword>
<dbReference type="Pfam" id="PF02687">
    <property type="entry name" value="FtsX"/>
    <property type="match status" value="2"/>
</dbReference>
<sequence length="814" mass="87566">MPVDILFRDLRQTLRNLARTPGFSLTVVLVMALGIGATAALFTVVNSVLLKPLPLPDSDRLVRAWEASPEHGYSHTAAAGGTWRIWHDQNRSFAQLGVADPWELNLAGAEGQLPEHLDAEAATWQTLGLLGVKPALGRFFTQADDTWGADKTVVLSWSLWQRRFGADPGIVGRKLLLDTQPYTVIGVLPKWFQYPDAHTQLWIAISPLFPPRAWDSHDSHNFTVIGRLKPGVSIATAQEDLSRISRLRAEQRPPNDFIDDAAHVVGLLDADTYKVRTLLNILFAATGCLLLIACLNVANLLVARSASRRREAAIRSALGGSRGRLLRDRLLESLVLCTAGGAFGILIAQLALQWLLSRRADLPRAASVHLDGTAIGFALGTALACGLIAGLAPAFADRHDQLLNALQDQSRAVSGSRQSLRFRRALLAVEVALTVVLLVGAGLFLRSYQNMHSAELGVSTARTLTMGINLPYAPQYEKEARITGFFEDLLTRVQALPGVQAAGLADRLPGQGEGTDDGETIAEIPMPKGTMLDIQVRYVSPDFFRSLGIPLLHGRTFTADDRLEHGRLAIVNQAFVRQYLKSRDPIGLHVNDLNTGPEGTTDPKNEIVGVVGDVRSAPASPIEPIVYFPLWTGVRSGPTLFLRTTGDPLAMATTVQKVVAGIDRSVAVTDLLTYDDLVGKNTAEASFNATLLSVFAGLSLVLAAVGLFGVLSFLVSQRTAEIGVRMALGAQREHVLRLLLADGLRPAVIGLVLGIAASAGLTRLVASLLYGTQPLDPLVFVLVSFALIAVAALACLLPAWRASQLDPVAALRAE</sequence>
<dbReference type="PANTHER" id="PTHR30572">
    <property type="entry name" value="MEMBRANE COMPONENT OF TRANSPORTER-RELATED"/>
    <property type="match status" value="1"/>
</dbReference>
<dbReference type="Pfam" id="PF12704">
    <property type="entry name" value="MacB_PCD"/>
    <property type="match status" value="2"/>
</dbReference>
<accession>A0A4Q1SK90</accession>
<dbReference type="AlphaFoldDB" id="A0A4Q1SK90"/>
<evidence type="ECO:0000256" key="4">
    <source>
        <dbReference type="ARBA" id="ARBA00022989"/>
    </source>
</evidence>
<dbReference type="NCBIfam" id="TIGR03434">
    <property type="entry name" value="ADOP"/>
    <property type="match status" value="1"/>
</dbReference>
<evidence type="ECO:0000256" key="3">
    <source>
        <dbReference type="ARBA" id="ARBA00022692"/>
    </source>
</evidence>
<comment type="caution">
    <text evidence="10">The sequence shown here is derived from an EMBL/GenBank/DDBJ whole genome shotgun (WGS) entry which is preliminary data.</text>
</comment>
<evidence type="ECO:0000256" key="6">
    <source>
        <dbReference type="ARBA" id="ARBA00038076"/>
    </source>
</evidence>
<feature type="transmembrane region" description="Helical" evidence="7">
    <location>
        <begin position="425"/>
        <end position="445"/>
    </location>
</feature>
<dbReference type="OrthoDB" id="100008at2"/>
<proteinExistence type="inferred from homology"/>
<dbReference type="PANTHER" id="PTHR30572:SF4">
    <property type="entry name" value="ABC TRANSPORTER PERMEASE YTRF"/>
    <property type="match status" value="1"/>
</dbReference>
<evidence type="ECO:0000256" key="7">
    <source>
        <dbReference type="SAM" id="Phobius"/>
    </source>
</evidence>
<dbReference type="InterPro" id="IPR017800">
    <property type="entry name" value="ADOP"/>
</dbReference>
<dbReference type="Proteomes" id="UP000290253">
    <property type="component" value="Unassembled WGS sequence"/>
</dbReference>
<feature type="transmembrane region" description="Helical" evidence="7">
    <location>
        <begin position="735"/>
        <end position="757"/>
    </location>
</feature>
<evidence type="ECO:0000256" key="5">
    <source>
        <dbReference type="ARBA" id="ARBA00023136"/>
    </source>
</evidence>
<comment type="similarity">
    <text evidence="6">Belongs to the ABC-4 integral membrane protein family.</text>
</comment>
<feature type="transmembrane region" description="Helical" evidence="7">
    <location>
        <begin position="691"/>
        <end position="715"/>
    </location>
</feature>
<comment type="subcellular location">
    <subcellularLocation>
        <location evidence="1">Cell membrane</location>
        <topology evidence="1">Multi-pass membrane protein</topology>
    </subcellularLocation>
</comment>
<feature type="transmembrane region" description="Helical" evidence="7">
    <location>
        <begin position="777"/>
        <end position="797"/>
    </location>
</feature>
<feature type="transmembrane region" description="Helical" evidence="7">
    <location>
        <begin position="21"/>
        <end position="45"/>
    </location>
</feature>
<keyword evidence="5 7" id="KW-0472">Membrane</keyword>
<keyword evidence="2" id="KW-1003">Cell membrane</keyword>
<reference evidence="10 11" key="1">
    <citation type="journal article" date="2016" name="Int. J. Syst. Evol. Microbiol.">
        <title>Acidipila dinghuensis sp. nov., an acidobacterium isolated from forest soil.</title>
        <authorList>
            <person name="Jiang Y.W."/>
            <person name="Wang J."/>
            <person name="Chen M.H."/>
            <person name="Lv Y.Y."/>
            <person name="Qiu L.H."/>
        </authorList>
    </citation>
    <scope>NUCLEOTIDE SEQUENCE [LARGE SCALE GENOMIC DNA]</scope>
    <source>
        <strain evidence="10 11">DHOF10</strain>
    </source>
</reference>
<evidence type="ECO:0000259" key="8">
    <source>
        <dbReference type="Pfam" id="PF02687"/>
    </source>
</evidence>
<feature type="transmembrane region" description="Helical" evidence="7">
    <location>
        <begin position="281"/>
        <end position="302"/>
    </location>
</feature>
<feature type="domain" description="MacB-like periplasmic core" evidence="9">
    <location>
        <begin position="24"/>
        <end position="243"/>
    </location>
</feature>
<evidence type="ECO:0000313" key="11">
    <source>
        <dbReference type="Proteomes" id="UP000290253"/>
    </source>
</evidence>
<organism evidence="10 11">
    <name type="scientific">Silvibacterium dinghuense</name>
    <dbReference type="NCBI Taxonomy" id="1560006"/>
    <lineage>
        <taxon>Bacteria</taxon>
        <taxon>Pseudomonadati</taxon>
        <taxon>Acidobacteriota</taxon>
        <taxon>Terriglobia</taxon>
        <taxon>Terriglobales</taxon>
        <taxon>Acidobacteriaceae</taxon>
        <taxon>Silvibacterium</taxon>
    </lineage>
</organism>
<dbReference type="GO" id="GO:0022857">
    <property type="term" value="F:transmembrane transporter activity"/>
    <property type="evidence" value="ECO:0007669"/>
    <property type="project" value="TreeGrafter"/>
</dbReference>
<dbReference type="EMBL" id="SDMK01000001">
    <property type="protein sequence ID" value="RXS97877.1"/>
    <property type="molecule type" value="Genomic_DNA"/>
</dbReference>